<evidence type="ECO:0000313" key="9">
    <source>
        <dbReference type="EMBL" id="KAJ8891797.1"/>
    </source>
</evidence>
<keyword evidence="7 8" id="KW-0472">Membrane</keyword>
<reference evidence="9 10" key="1">
    <citation type="submission" date="2023-02" db="EMBL/GenBank/DDBJ databases">
        <title>LHISI_Scaffold_Assembly.</title>
        <authorList>
            <person name="Stuart O.P."/>
            <person name="Cleave R."/>
            <person name="Magrath M.J.L."/>
            <person name="Mikheyev A.S."/>
        </authorList>
    </citation>
    <scope>NUCLEOTIDE SEQUENCE [LARGE SCALE GENOMIC DNA]</scope>
    <source>
        <strain evidence="9">Daus_M_001</strain>
        <tissue evidence="9">Leg muscle</tissue>
    </source>
</reference>
<evidence type="ECO:0000256" key="4">
    <source>
        <dbReference type="ARBA" id="ARBA00022824"/>
    </source>
</evidence>
<evidence type="ECO:0000256" key="2">
    <source>
        <dbReference type="ARBA" id="ARBA00022064"/>
    </source>
</evidence>
<gene>
    <name evidence="9" type="ORF">PR048_004351</name>
</gene>
<proteinExistence type="predicted"/>
<protein>
    <recommendedName>
        <fullName evidence="2">Seipin</fullName>
    </recommendedName>
</protein>
<keyword evidence="4" id="KW-0256">Endoplasmic reticulum</keyword>
<dbReference type="Proteomes" id="UP001159363">
    <property type="component" value="Chromosome 2"/>
</dbReference>
<dbReference type="PANTHER" id="PTHR21212:SF0">
    <property type="entry name" value="SEIPIN"/>
    <property type="match status" value="1"/>
</dbReference>
<dbReference type="Pfam" id="PF06775">
    <property type="entry name" value="Seipin"/>
    <property type="match status" value="1"/>
</dbReference>
<evidence type="ECO:0000256" key="1">
    <source>
        <dbReference type="ARBA" id="ARBA00004477"/>
    </source>
</evidence>
<evidence type="ECO:0000256" key="6">
    <source>
        <dbReference type="ARBA" id="ARBA00023098"/>
    </source>
</evidence>
<evidence type="ECO:0000256" key="5">
    <source>
        <dbReference type="ARBA" id="ARBA00022989"/>
    </source>
</evidence>
<evidence type="ECO:0000256" key="7">
    <source>
        <dbReference type="ARBA" id="ARBA00023136"/>
    </source>
</evidence>
<keyword evidence="6" id="KW-0443">Lipid metabolism</keyword>
<keyword evidence="5 8" id="KW-1133">Transmembrane helix</keyword>
<dbReference type="InterPro" id="IPR009617">
    <property type="entry name" value="Seipin"/>
</dbReference>
<organism evidence="9 10">
    <name type="scientific">Dryococelus australis</name>
    <dbReference type="NCBI Taxonomy" id="614101"/>
    <lineage>
        <taxon>Eukaryota</taxon>
        <taxon>Metazoa</taxon>
        <taxon>Ecdysozoa</taxon>
        <taxon>Arthropoda</taxon>
        <taxon>Hexapoda</taxon>
        <taxon>Insecta</taxon>
        <taxon>Pterygota</taxon>
        <taxon>Neoptera</taxon>
        <taxon>Polyneoptera</taxon>
        <taxon>Phasmatodea</taxon>
        <taxon>Verophasmatodea</taxon>
        <taxon>Anareolatae</taxon>
        <taxon>Phasmatidae</taxon>
        <taxon>Eurycanthinae</taxon>
        <taxon>Dryococelus</taxon>
    </lineage>
</organism>
<feature type="transmembrane region" description="Helical" evidence="8">
    <location>
        <begin position="119"/>
        <end position="146"/>
    </location>
</feature>
<evidence type="ECO:0000256" key="3">
    <source>
        <dbReference type="ARBA" id="ARBA00022692"/>
    </source>
</evidence>
<comment type="subcellular location">
    <subcellularLocation>
        <location evidence="1">Endoplasmic reticulum membrane</location>
        <topology evidence="1">Multi-pass membrane protein</topology>
    </subcellularLocation>
</comment>
<dbReference type="PANTHER" id="PTHR21212">
    <property type="entry name" value="BERNARDINELLI-SEIP CONGENITAL LIPODYSTROPHY 2 HOMOLOG BSCL2 PROTEIN"/>
    <property type="match status" value="1"/>
</dbReference>
<evidence type="ECO:0000256" key="8">
    <source>
        <dbReference type="SAM" id="Phobius"/>
    </source>
</evidence>
<keyword evidence="3 8" id="KW-0812">Transmembrane</keyword>
<evidence type="ECO:0000313" key="10">
    <source>
        <dbReference type="Proteomes" id="UP001159363"/>
    </source>
</evidence>
<keyword evidence="10" id="KW-1185">Reference proteome</keyword>
<accession>A0ABQ9I571</accession>
<dbReference type="EMBL" id="JARBHB010000002">
    <property type="protein sequence ID" value="KAJ8891797.1"/>
    <property type="molecule type" value="Genomic_DNA"/>
</dbReference>
<dbReference type="CDD" id="cd23995">
    <property type="entry name" value="Seipin_BSCL2_like"/>
    <property type="match status" value="1"/>
</dbReference>
<sequence>MAIPVAKMQHVLNISILLQIPTNFSGPDDEVWLKMSPVVTYTGPCGPKESGSKSRSLRSGHSHTFNPTICDDATPENGHAGFGDWPQHPASHPKVPFIRRRIQQYKRTTSSGVQNLRELLFNSGIVALIASVIVWLAVFLYVAFYYTYMPTMSHIRPVHLQFKIHWTGQHPRERKRRRETWCDKCGHMYSSKNGYKNTAFVTRVGGGGFTPRPVVGLVGRKSCEAVKGVCSYPSAHVELTKKQQLLMVGQSYKMILNLDMPESPANKDLGMFMVCAELRDKDGTLVERSCRSAMLRYRSTLLHVLSAFMFSPMYLFGSKEEKQKIVLELFSDFREDQSTCTGIPKTDVADVATKCLTSISGATPTPKCCVPWLVRNSIQVYNMSQEKLKQKYKLTHANRLCLRTLQATSPHQRADKISGQVMNSGRSTITCRSEGLHELDSLGRKDD</sequence>
<comment type="caution">
    <text evidence="9">The sequence shown here is derived from an EMBL/GenBank/DDBJ whole genome shotgun (WGS) entry which is preliminary data.</text>
</comment>
<name>A0ABQ9I571_9NEOP</name>